<organism evidence="1 2">
    <name type="scientific">Seinonella peptonophila</name>
    <dbReference type="NCBI Taxonomy" id="112248"/>
    <lineage>
        <taxon>Bacteria</taxon>
        <taxon>Bacillati</taxon>
        <taxon>Bacillota</taxon>
        <taxon>Bacilli</taxon>
        <taxon>Bacillales</taxon>
        <taxon>Thermoactinomycetaceae</taxon>
        <taxon>Seinonella</taxon>
    </lineage>
</organism>
<keyword evidence="2" id="KW-1185">Reference proteome</keyword>
<proteinExistence type="predicted"/>
<evidence type="ECO:0000313" key="1">
    <source>
        <dbReference type="EMBL" id="SHF28807.1"/>
    </source>
</evidence>
<dbReference type="AlphaFoldDB" id="A0A1M5AF81"/>
<evidence type="ECO:0000313" key="2">
    <source>
        <dbReference type="Proteomes" id="UP000184476"/>
    </source>
</evidence>
<dbReference type="Proteomes" id="UP000184476">
    <property type="component" value="Unassembled WGS sequence"/>
</dbReference>
<name>A0A1M5AF81_9BACL</name>
<protein>
    <submittedName>
        <fullName evidence="1">Uncharacterized protein</fullName>
    </submittedName>
</protein>
<dbReference type="STRING" id="112248.SAMN05444392_11372"/>
<reference evidence="1 2" key="1">
    <citation type="submission" date="2016-11" db="EMBL/GenBank/DDBJ databases">
        <authorList>
            <person name="Jaros S."/>
            <person name="Januszkiewicz K."/>
            <person name="Wedrychowicz H."/>
        </authorList>
    </citation>
    <scope>NUCLEOTIDE SEQUENCE [LARGE SCALE GENOMIC DNA]</scope>
    <source>
        <strain evidence="1 2">DSM 44666</strain>
    </source>
</reference>
<gene>
    <name evidence="1" type="ORF">SAMN05444392_11372</name>
</gene>
<dbReference type="EMBL" id="FQVL01000013">
    <property type="protein sequence ID" value="SHF28807.1"/>
    <property type="molecule type" value="Genomic_DNA"/>
</dbReference>
<sequence>MFKNVSASKRYLKNRNQTRPDMGEHCPEYFDLKFLKKSWTHGKKKREKTLNKLAEYEYTKNIVVIKNNKELNSFLKQIHLIQ</sequence>
<accession>A0A1M5AF81</accession>